<dbReference type="EMBL" id="KN847492">
    <property type="protein sequence ID" value="KIW21523.1"/>
    <property type="molecule type" value="Genomic_DNA"/>
</dbReference>
<gene>
    <name evidence="2" type="ORF">PV08_02103</name>
</gene>
<organism evidence="2 3">
    <name type="scientific">Exophiala spinifera</name>
    <dbReference type="NCBI Taxonomy" id="91928"/>
    <lineage>
        <taxon>Eukaryota</taxon>
        <taxon>Fungi</taxon>
        <taxon>Dikarya</taxon>
        <taxon>Ascomycota</taxon>
        <taxon>Pezizomycotina</taxon>
        <taxon>Eurotiomycetes</taxon>
        <taxon>Chaetothyriomycetidae</taxon>
        <taxon>Chaetothyriales</taxon>
        <taxon>Herpotrichiellaceae</taxon>
        <taxon>Exophiala</taxon>
    </lineage>
</organism>
<proteinExistence type="predicted"/>
<dbReference type="OrthoDB" id="4119985at2759"/>
<protein>
    <recommendedName>
        <fullName evidence="4">ADP-ribosyl cyclase/cyclic ADP-ribose hydrolase</fullName>
    </recommendedName>
</protein>
<dbReference type="HOGENOM" id="CLU_719682_0_0_1"/>
<feature type="chain" id="PRO_5002239177" description="ADP-ribosyl cyclase/cyclic ADP-ribose hydrolase" evidence="1">
    <location>
        <begin position="24"/>
        <end position="384"/>
    </location>
</feature>
<dbReference type="AlphaFoldDB" id="A0A0D2BR87"/>
<evidence type="ECO:0000313" key="2">
    <source>
        <dbReference type="EMBL" id="KIW21523.1"/>
    </source>
</evidence>
<feature type="signal peptide" evidence="1">
    <location>
        <begin position="1"/>
        <end position="23"/>
    </location>
</feature>
<reference evidence="2 3" key="1">
    <citation type="submission" date="2015-01" db="EMBL/GenBank/DDBJ databases">
        <title>The Genome Sequence of Exophiala spinifera CBS89968.</title>
        <authorList>
            <consortium name="The Broad Institute Genomics Platform"/>
            <person name="Cuomo C."/>
            <person name="de Hoog S."/>
            <person name="Gorbushina A."/>
            <person name="Stielow B."/>
            <person name="Teixiera M."/>
            <person name="Abouelleil A."/>
            <person name="Chapman S.B."/>
            <person name="Priest M."/>
            <person name="Young S.K."/>
            <person name="Wortman J."/>
            <person name="Nusbaum C."/>
            <person name="Birren B."/>
        </authorList>
    </citation>
    <scope>NUCLEOTIDE SEQUENCE [LARGE SCALE GENOMIC DNA]</scope>
    <source>
        <strain evidence="2 3">CBS 89968</strain>
    </source>
</reference>
<dbReference type="Proteomes" id="UP000053328">
    <property type="component" value="Unassembled WGS sequence"/>
</dbReference>
<dbReference type="GeneID" id="27329186"/>
<evidence type="ECO:0000313" key="3">
    <source>
        <dbReference type="Proteomes" id="UP000053328"/>
    </source>
</evidence>
<evidence type="ECO:0000256" key="1">
    <source>
        <dbReference type="SAM" id="SignalP"/>
    </source>
</evidence>
<dbReference type="VEuPathDB" id="FungiDB:PV08_02103"/>
<evidence type="ECO:0008006" key="4">
    <source>
        <dbReference type="Google" id="ProtNLM"/>
    </source>
</evidence>
<keyword evidence="3" id="KW-1185">Reference proteome</keyword>
<sequence>MPPLHMVFAFTLLILGVSNVVYAAVASLHGTGLVNSTDLECRQCVKNQQTGQYRCDYNLPSVGQTVARCRDTNDRGRVAPENVPWFYTHLWSAHDLPTDQESVAETAELAKRDEVRERAPSTAQIQTIESTQLFETPQASRIFSPNHADSNDTSAGVTPFRFHSDPGHAKELHPRQCLERAQPGVWDCDFAFPTLQQFIDRYRDYANWGMATPGRSVWFYTNLDQTNDATVFPNCYGWLLMNNIDSYYGNSGLSSLWLAAQVEWIEDHRAEFLAVTGGQDPMKVFSVCLFEALALSTLNPDAYVFTKAPPETWRDTSWWALIEYPALTNNPIVQRIWRVDPRPGQCNDRILIWQRGRDLPLQMFQSCQVLEQLRAPNPAATAKV</sequence>
<accession>A0A0D2BR87</accession>
<name>A0A0D2BR87_9EURO</name>
<dbReference type="RefSeq" id="XP_016241739.1">
    <property type="nucleotide sequence ID" value="XM_016376463.1"/>
</dbReference>
<keyword evidence="1" id="KW-0732">Signal</keyword>